<evidence type="ECO:0000256" key="2">
    <source>
        <dbReference type="SAM" id="MobiDB-lite"/>
    </source>
</evidence>
<dbReference type="SMART" id="SM01152">
    <property type="entry name" value="DUF167"/>
    <property type="match status" value="1"/>
</dbReference>
<dbReference type="Proteomes" id="UP000256913">
    <property type="component" value="Unassembled WGS sequence"/>
</dbReference>
<dbReference type="EMBL" id="QUMQ01000001">
    <property type="protein sequence ID" value="REG02090.1"/>
    <property type="molecule type" value="Genomic_DNA"/>
</dbReference>
<gene>
    <name evidence="3" type="ORF">DFJ67_8182</name>
</gene>
<dbReference type="SUPFAM" id="SSF69786">
    <property type="entry name" value="YggU-like"/>
    <property type="match status" value="1"/>
</dbReference>
<comment type="similarity">
    <text evidence="1">Belongs to the UPF0235 family.</text>
</comment>
<name>A0A3D9ZYL1_9ACTN</name>
<evidence type="ECO:0000313" key="3">
    <source>
        <dbReference type="EMBL" id="REG02090.1"/>
    </source>
</evidence>
<dbReference type="PANTHER" id="PTHR13420">
    <property type="entry name" value="UPF0235 PROTEIN C15ORF40"/>
    <property type="match status" value="1"/>
</dbReference>
<comment type="caution">
    <text evidence="3">The sequence shown here is derived from an EMBL/GenBank/DDBJ whole genome shotgun (WGS) entry which is preliminary data.</text>
</comment>
<dbReference type="PANTHER" id="PTHR13420:SF7">
    <property type="entry name" value="UPF0235 PROTEIN C15ORF40"/>
    <property type="match status" value="1"/>
</dbReference>
<keyword evidence="4" id="KW-1185">Reference proteome</keyword>
<evidence type="ECO:0000256" key="1">
    <source>
        <dbReference type="ARBA" id="ARBA00010364"/>
    </source>
</evidence>
<dbReference type="AlphaFoldDB" id="A0A3D9ZYL1"/>
<protein>
    <submittedName>
        <fullName evidence="3">Uncharacterized protein</fullName>
    </submittedName>
</protein>
<dbReference type="Pfam" id="PF02594">
    <property type="entry name" value="DUF167"/>
    <property type="match status" value="1"/>
</dbReference>
<proteinExistence type="inferred from homology"/>
<sequence length="97" mass="9861">MVAVRVKPGASRARVGGRHDGPHGPALVVAVTARAVDGAATSAACRAVAEALGLRDRAVSLKTGAASRDKLFTVELPDGAPGDTALHRVALLRQTET</sequence>
<accession>A0A3D9ZYL1</accession>
<feature type="region of interest" description="Disordered" evidence="2">
    <location>
        <begin position="1"/>
        <end position="24"/>
    </location>
</feature>
<evidence type="ECO:0000313" key="4">
    <source>
        <dbReference type="Proteomes" id="UP000256913"/>
    </source>
</evidence>
<reference evidence="3 4" key="1">
    <citation type="submission" date="2018-08" db="EMBL/GenBank/DDBJ databases">
        <title>Sequencing the genomes of 1000 actinobacteria strains.</title>
        <authorList>
            <person name="Klenk H.-P."/>
        </authorList>
    </citation>
    <scope>NUCLEOTIDE SEQUENCE [LARGE SCALE GENOMIC DNA]</scope>
    <source>
        <strain evidence="3 4">DSM 44099</strain>
    </source>
</reference>
<dbReference type="GO" id="GO:0005737">
    <property type="term" value="C:cytoplasm"/>
    <property type="evidence" value="ECO:0007669"/>
    <property type="project" value="TreeGrafter"/>
</dbReference>
<dbReference type="NCBIfam" id="TIGR00251">
    <property type="entry name" value="DUF167 family protein"/>
    <property type="match status" value="1"/>
</dbReference>
<dbReference type="Gene3D" id="3.30.1200.10">
    <property type="entry name" value="YggU-like"/>
    <property type="match status" value="1"/>
</dbReference>
<dbReference type="InterPro" id="IPR003746">
    <property type="entry name" value="DUF167"/>
</dbReference>
<dbReference type="InterPro" id="IPR036591">
    <property type="entry name" value="YggU-like_sf"/>
</dbReference>
<organism evidence="3 4">
    <name type="scientific">Asanoa ferruginea</name>
    <dbReference type="NCBI Taxonomy" id="53367"/>
    <lineage>
        <taxon>Bacteria</taxon>
        <taxon>Bacillati</taxon>
        <taxon>Actinomycetota</taxon>
        <taxon>Actinomycetes</taxon>
        <taxon>Micromonosporales</taxon>
        <taxon>Micromonosporaceae</taxon>
        <taxon>Asanoa</taxon>
    </lineage>
</organism>